<evidence type="ECO:0000313" key="6">
    <source>
        <dbReference type="EMBL" id="PQJ72668.1"/>
    </source>
</evidence>
<dbReference type="GO" id="GO:0008733">
    <property type="term" value="F:L-arabinose isomerase activity"/>
    <property type="evidence" value="ECO:0007669"/>
    <property type="project" value="InterPro"/>
</dbReference>
<name>A0A2P6CCS7_9FLAO</name>
<dbReference type="InterPro" id="IPR004216">
    <property type="entry name" value="Fuc/Ara_isomerase_C"/>
</dbReference>
<organism evidence="6 7">
    <name type="scientific">Polaribacter butkevichii</name>
    <dbReference type="NCBI Taxonomy" id="218490"/>
    <lineage>
        <taxon>Bacteria</taxon>
        <taxon>Pseudomonadati</taxon>
        <taxon>Bacteroidota</taxon>
        <taxon>Flavobacteriia</taxon>
        <taxon>Flavobacteriales</taxon>
        <taxon>Flavobacteriaceae</taxon>
    </lineage>
</organism>
<protein>
    <submittedName>
        <fullName evidence="6">Arabinose isomerase</fullName>
    </submittedName>
</protein>
<keyword evidence="1" id="KW-0479">Metal-binding</keyword>
<evidence type="ECO:0000256" key="1">
    <source>
        <dbReference type="ARBA" id="ARBA00022723"/>
    </source>
</evidence>
<reference evidence="6 7" key="1">
    <citation type="submission" date="2016-12" db="EMBL/GenBank/DDBJ databases">
        <title>Trade-off between light-utilization and light-protection in marine flavobacteria.</title>
        <authorList>
            <person name="Kumagai Y."/>
            <person name="Yoshizawa S."/>
            <person name="Kogure K."/>
            <person name="Iwasaki W."/>
        </authorList>
    </citation>
    <scope>NUCLEOTIDE SEQUENCE [LARGE SCALE GENOMIC DNA]</scope>
    <source>
        <strain evidence="6 7">KCTC 12100</strain>
    </source>
</reference>
<comment type="caution">
    <text evidence="6">The sequence shown here is derived from an EMBL/GenBank/DDBJ whole genome shotgun (WGS) entry which is preliminary data.</text>
</comment>
<dbReference type="InterPro" id="IPR009015">
    <property type="entry name" value="Fucose_isomerase_N/cen_sf"/>
</dbReference>
<dbReference type="Proteomes" id="UP000247345">
    <property type="component" value="Unassembled WGS sequence"/>
</dbReference>
<dbReference type="Gene3D" id="3.40.50.10940">
    <property type="match status" value="1"/>
</dbReference>
<accession>A0A2P6CCS7</accession>
<evidence type="ECO:0000313" key="7">
    <source>
        <dbReference type="Proteomes" id="UP000247345"/>
    </source>
</evidence>
<dbReference type="CDD" id="cd00578">
    <property type="entry name" value="L-fuc_L-ara-isomerases"/>
    <property type="match status" value="1"/>
</dbReference>
<dbReference type="OrthoDB" id="3194672at2"/>
<evidence type="ECO:0000256" key="3">
    <source>
        <dbReference type="ARBA" id="ARBA00023211"/>
    </source>
</evidence>
<proteinExistence type="predicted"/>
<keyword evidence="4 6" id="KW-0413">Isomerase</keyword>
<dbReference type="PANTHER" id="PTHR38464">
    <property type="entry name" value="L-ARABINOSE ISOMERASE"/>
    <property type="match status" value="1"/>
</dbReference>
<keyword evidence="5" id="KW-0119">Carbohydrate metabolism</keyword>
<dbReference type="GO" id="GO:0005829">
    <property type="term" value="C:cytosol"/>
    <property type="evidence" value="ECO:0007669"/>
    <property type="project" value="TreeGrafter"/>
</dbReference>
<gene>
    <name evidence="6" type="ORF">BTO14_05085</name>
</gene>
<dbReference type="SUPFAM" id="SSF50443">
    <property type="entry name" value="FucI/AraA C-terminal domain-like"/>
    <property type="match status" value="1"/>
</dbReference>
<dbReference type="SUPFAM" id="SSF53743">
    <property type="entry name" value="FucI/AraA N-terminal and middle domains"/>
    <property type="match status" value="1"/>
</dbReference>
<sequence>MNIKKESGIKVGLFGIGLDTYWPQFDGLLERLEGYQKQIADKMETFGADVVNVGLIDSPVKARVAADDLKKNDVDIVFLYVSTYALSSTVLPVVQKLKCPIVILNIQPVAAIDYDKFNKMGDRGLMTGEWLAHCQACSAPEIANVFNRSGLDYEFVTGYLGEQTVWDDIQDWIDAANVASVMNNNRLGVLGHYYCGMLDVYSDLTKQSAAFGTHIEVVEMCEVKKYRDDATEVEVQAKIKEFYNTFEVVEECEESELIRAAKTSVALDKLVDAHNLGSLAYYYEGESGNEYENIVTSVIAGNTLLTGRNIPVAGEYEVKNAQAMKIMDAFGVGGSFSEFYAMDFNDDIVMLGHDGPAHFAIAEGNVQLVPLPVYHGKPGKGLSIQMTVKHGPVTLLSVVEGKDEVFLLVAEGESVEGPILQIGNTNSRYRFSIGARAFMNEWSKQGPSHHCAIGVGHIANKIDKLGKLLNLKVVNIC</sequence>
<keyword evidence="2" id="KW-0054">Arabinose catabolism</keyword>
<evidence type="ECO:0000256" key="4">
    <source>
        <dbReference type="ARBA" id="ARBA00023235"/>
    </source>
</evidence>
<dbReference type="RefSeq" id="WP_105048328.1">
    <property type="nucleotide sequence ID" value="NZ_CP150661.1"/>
</dbReference>
<dbReference type="EMBL" id="MSCK01000001">
    <property type="protein sequence ID" value="PQJ72668.1"/>
    <property type="molecule type" value="Genomic_DNA"/>
</dbReference>
<dbReference type="PANTHER" id="PTHR38464:SF1">
    <property type="entry name" value="L-ARABINOSE ISOMERASE"/>
    <property type="match status" value="1"/>
</dbReference>
<evidence type="ECO:0000256" key="2">
    <source>
        <dbReference type="ARBA" id="ARBA00022935"/>
    </source>
</evidence>
<dbReference type="GO" id="GO:0019569">
    <property type="term" value="P:L-arabinose catabolic process to D-xylulose 5-phosphate"/>
    <property type="evidence" value="ECO:0007669"/>
    <property type="project" value="TreeGrafter"/>
</dbReference>
<dbReference type="InterPro" id="IPR038583">
    <property type="entry name" value="AraA_N_sf"/>
</dbReference>
<keyword evidence="7" id="KW-1185">Reference proteome</keyword>
<evidence type="ECO:0000256" key="5">
    <source>
        <dbReference type="ARBA" id="ARBA00023277"/>
    </source>
</evidence>
<dbReference type="InterPro" id="IPR003762">
    <property type="entry name" value="Lara_isomerase"/>
</dbReference>
<dbReference type="GO" id="GO:0046872">
    <property type="term" value="F:metal ion binding"/>
    <property type="evidence" value="ECO:0007669"/>
    <property type="project" value="UniProtKB-KW"/>
</dbReference>
<keyword evidence="3" id="KW-0464">Manganese</keyword>
<dbReference type="AlphaFoldDB" id="A0A2P6CCS7"/>